<evidence type="ECO:0000256" key="2">
    <source>
        <dbReference type="ARBA" id="ARBA00022692"/>
    </source>
</evidence>
<keyword evidence="2" id="KW-0812">Transmembrane</keyword>
<dbReference type="SUPFAM" id="SSF144091">
    <property type="entry name" value="Rhomboid-like"/>
    <property type="match status" value="1"/>
</dbReference>
<protein>
    <submittedName>
        <fullName evidence="5">Uncharacterized protein</fullName>
    </submittedName>
</protein>
<gene>
    <name evidence="5" type="ORF">F8388_012387</name>
</gene>
<dbReference type="InterPro" id="IPR036291">
    <property type="entry name" value="NAD(P)-bd_dom_sf"/>
</dbReference>
<dbReference type="PANTHER" id="PTHR44375:SF2">
    <property type="entry name" value="BETA-KETOACYL-ACP REDUCTASE-LIKE PROTEIN-RELATED"/>
    <property type="match status" value="1"/>
</dbReference>
<comment type="caution">
    <text evidence="5">The sequence shown here is derived from an EMBL/GenBank/DDBJ whole genome shotgun (WGS) entry which is preliminary data.</text>
</comment>
<reference evidence="5 6" key="1">
    <citation type="journal article" date="2020" name="bioRxiv">
        <title>Sequence and annotation of 42 cannabis genomes reveals extensive copy number variation in cannabinoid synthesis and pathogen resistance genes.</title>
        <authorList>
            <person name="Mckernan K.J."/>
            <person name="Helbert Y."/>
            <person name="Kane L.T."/>
            <person name="Ebling H."/>
            <person name="Zhang L."/>
            <person name="Liu B."/>
            <person name="Eaton Z."/>
            <person name="Mclaughlin S."/>
            <person name="Kingan S."/>
            <person name="Baybayan P."/>
            <person name="Concepcion G."/>
            <person name="Jordan M."/>
            <person name="Riva A."/>
            <person name="Barbazuk W."/>
            <person name="Harkins T."/>
        </authorList>
    </citation>
    <scope>NUCLEOTIDE SEQUENCE [LARGE SCALE GENOMIC DNA]</scope>
    <source>
        <strain evidence="6">cv. Jamaican Lion 4</strain>
        <tissue evidence="5">Leaf</tissue>
    </source>
</reference>
<dbReference type="Pfam" id="PF00106">
    <property type="entry name" value="adh_short"/>
    <property type="match status" value="1"/>
</dbReference>
<accession>A0A7J6G2S6</accession>
<dbReference type="InterPro" id="IPR035952">
    <property type="entry name" value="Rhomboid-like_sf"/>
</dbReference>
<name>A0A7J6G2S6_CANSA</name>
<dbReference type="EMBL" id="JAATIP010000081">
    <property type="protein sequence ID" value="KAF4377286.1"/>
    <property type="molecule type" value="Genomic_DNA"/>
</dbReference>
<dbReference type="SUPFAM" id="SSF51735">
    <property type="entry name" value="NAD(P)-binding Rossmann-fold domains"/>
    <property type="match status" value="1"/>
</dbReference>
<dbReference type="GO" id="GO:0016020">
    <property type="term" value="C:membrane"/>
    <property type="evidence" value="ECO:0007669"/>
    <property type="project" value="UniProtKB-SubCell"/>
</dbReference>
<keyword evidence="4" id="KW-0472">Membrane</keyword>
<dbReference type="AlphaFoldDB" id="A0A7J6G2S6"/>
<sequence length="196" mass="21594">MGRPLIYEILEKPATSCIIKLCSAIWFYIQKKNIGYSHVGLSYENAIEGHHWRIITLAFLHISILHLFRVSVKSFAMASKVLLDDMEPWLDLQGKVVMVTGASSGLSRDFCVDLAIVGCRVVAAARRVDRLKSLCDEIKSLALSTSSSSSSSVRAMAVELDVCVDGPTIEKSVQRAWEAFGRIDALVNNADIKGYS</sequence>
<comment type="subcellular location">
    <subcellularLocation>
        <location evidence="1">Membrane</location>
        <topology evidence="1">Multi-pass membrane protein</topology>
    </subcellularLocation>
</comment>
<evidence type="ECO:0000313" key="6">
    <source>
        <dbReference type="Proteomes" id="UP000525078"/>
    </source>
</evidence>
<dbReference type="PANTHER" id="PTHR44375">
    <property type="entry name" value="BETA-KETOACYL-ACP REDUCTASE-LIKE PROTEIN-RELATED"/>
    <property type="match status" value="1"/>
</dbReference>
<dbReference type="Gene3D" id="3.40.50.720">
    <property type="entry name" value="NAD(P)-binding Rossmann-like Domain"/>
    <property type="match status" value="1"/>
</dbReference>
<dbReference type="Gene3D" id="1.20.1540.10">
    <property type="entry name" value="Rhomboid-like"/>
    <property type="match status" value="1"/>
</dbReference>
<evidence type="ECO:0000256" key="4">
    <source>
        <dbReference type="ARBA" id="ARBA00023136"/>
    </source>
</evidence>
<organism evidence="5 6">
    <name type="scientific">Cannabis sativa</name>
    <name type="common">Hemp</name>
    <name type="synonym">Marijuana</name>
    <dbReference type="NCBI Taxonomy" id="3483"/>
    <lineage>
        <taxon>Eukaryota</taxon>
        <taxon>Viridiplantae</taxon>
        <taxon>Streptophyta</taxon>
        <taxon>Embryophyta</taxon>
        <taxon>Tracheophyta</taxon>
        <taxon>Spermatophyta</taxon>
        <taxon>Magnoliopsida</taxon>
        <taxon>eudicotyledons</taxon>
        <taxon>Gunneridae</taxon>
        <taxon>Pentapetalae</taxon>
        <taxon>rosids</taxon>
        <taxon>fabids</taxon>
        <taxon>Rosales</taxon>
        <taxon>Cannabaceae</taxon>
        <taxon>Cannabis</taxon>
    </lineage>
</organism>
<dbReference type="PRINTS" id="PR00081">
    <property type="entry name" value="GDHRDH"/>
</dbReference>
<proteinExistence type="predicted"/>
<evidence type="ECO:0000256" key="1">
    <source>
        <dbReference type="ARBA" id="ARBA00004141"/>
    </source>
</evidence>
<evidence type="ECO:0000256" key="3">
    <source>
        <dbReference type="ARBA" id="ARBA00022989"/>
    </source>
</evidence>
<evidence type="ECO:0000313" key="5">
    <source>
        <dbReference type="EMBL" id="KAF4377286.1"/>
    </source>
</evidence>
<keyword evidence="3" id="KW-1133">Transmembrane helix</keyword>
<dbReference type="InterPro" id="IPR002347">
    <property type="entry name" value="SDR_fam"/>
</dbReference>
<dbReference type="Proteomes" id="UP000525078">
    <property type="component" value="Unassembled WGS sequence"/>
</dbReference>